<feature type="compositionally biased region" description="Basic and acidic residues" evidence="1">
    <location>
        <begin position="81"/>
        <end position="90"/>
    </location>
</feature>
<dbReference type="EMBL" id="JAWRVI010000087">
    <property type="protein sequence ID" value="KAK4078068.1"/>
    <property type="molecule type" value="Genomic_DNA"/>
</dbReference>
<proteinExistence type="predicted"/>
<name>A0ABR0BIE6_PURLI</name>
<feature type="compositionally biased region" description="Low complexity" evidence="1">
    <location>
        <begin position="24"/>
        <end position="37"/>
    </location>
</feature>
<dbReference type="Proteomes" id="UP001287286">
    <property type="component" value="Unassembled WGS sequence"/>
</dbReference>
<gene>
    <name evidence="2" type="ORF">Purlil1_12089</name>
</gene>
<organism evidence="2 3">
    <name type="scientific">Purpureocillium lilacinum</name>
    <name type="common">Paecilomyces lilacinus</name>
    <dbReference type="NCBI Taxonomy" id="33203"/>
    <lineage>
        <taxon>Eukaryota</taxon>
        <taxon>Fungi</taxon>
        <taxon>Dikarya</taxon>
        <taxon>Ascomycota</taxon>
        <taxon>Pezizomycotina</taxon>
        <taxon>Sordariomycetes</taxon>
        <taxon>Hypocreomycetidae</taxon>
        <taxon>Hypocreales</taxon>
        <taxon>Ophiocordycipitaceae</taxon>
        <taxon>Purpureocillium</taxon>
    </lineage>
</organism>
<feature type="region of interest" description="Disordered" evidence="1">
    <location>
        <begin position="17"/>
        <end position="91"/>
    </location>
</feature>
<comment type="caution">
    <text evidence="2">The sequence shown here is derived from an EMBL/GenBank/DDBJ whole genome shotgun (WGS) entry which is preliminary data.</text>
</comment>
<sequence>MRSTFKTVTRATAHTFRSRYITTSSSLPSSPSASKSSGNADETSTGNGGRCSPETRSKPKVYNSDITGSGSDPTGQLTNDQQKEVDEHNRYFVKKRTIGKKEKVDDKYWKGNSKG</sequence>
<reference evidence="2 3" key="1">
    <citation type="journal article" date="2024" name="Microbiol. Resour. Announc.">
        <title>Genome annotations for the ascomycete fungi Trichoderma harzianum, Trichoderma aggressivum, and Purpureocillium lilacinum.</title>
        <authorList>
            <person name="Beijen E.P.W."/>
            <person name="Ohm R.A."/>
        </authorList>
    </citation>
    <scope>NUCLEOTIDE SEQUENCE [LARGE SCALE GENOMIC DNA]</scope>
    <source>
        <strain evidence="2 3">CBS 150709</strain>
    </source>
</reference>
<keyword evidence="3" id="KW-1185">Reference proteome</keyword>
<accession>A0ABR0BIE6</accession>
<evidence type="ECO:0000313" key="3">
    <source>
        <dbReference type="Proteomes" id="UP001287286"/>
    </source>
</evidence>
<protein>
    <submittedName>
        <fullName evidence="2">Uncharacterized protein</fullName>
    </submittedName>
</protein>
<evidence type="ECO:0000256" key="1">
    <source>
        <dbReference type="SAM" id="MobiDB-lite"/>
    </source>
</evidence>
<evidence type="ECO:0000313" key="2">
    <source>
        <dbReference type="EMBL" id="KAK4078068.1"/>
    </source>
</evidence>
<feature type="compositionally biased region" description="Polar residues" evidence="1">
    <location>
        <begin position="64"/>
        <end position="80"/>
    </location>
</feature>